<keyword evidence="2" id="KW-1185">Reference proteome</keyword>
<dbReference type="AlphaFoldDB" id="A0A5N7B030"/>
<dbReference type="Gene3D" id="2.170.15.10">
    <property type="entry name" value="Proaerolysin, chain A, domain 3"/>
    <property type="match status" value="1"/>
</dbReference>
<dbReference type="InterPro" id="IPR004991">
    <property type="entry name" value="Aerolysin-like"/>
</dbReference>
<gene>
    <name evidence="1" type="ORF">BDV26DRAFT_269961</name>
</gene>
<reference evidence="1 2" key="1">
    <citation type="submission" date="2019-04" db="EMBL/GenBank/DDBJ databases">
        <title>Friends and foes A comparative genomics studyof 23 Aspergillus species from section Flavi.</title>
        <authorList>
            <consortium name="DOE Joint Genome Institute"/>
            <person name="Kjaerbolling I."/>
            <person name="Vesth T."/>
            <person name="Frisvad J.C."/>
            <person name="Nybo J.L."/>
            <person name="Theobald S."/>
            <person name="Kildgaard S."/>
            <person name="Isbrandt T."/>
            <person name="Kuo A."/>
            <person name="Sato A."/>
            <person name="Lyhne E.K."/>
            <person name="Kogle M.E."/>
            <person name="Wiebenga A."/>
            <person name="Kun R.S."/>
            <person name="Lubbers R.J."/>
            <person name="Makela M.R."/>
            <person name="Barry K."/>
            <person name="Chovatia M."/>
            <person name="Clum A."/>
            <person name="Daum C."/>
            <person name="Haridas S."/>
            <person name="He G."/>
            <person name="LaButti K."/>
            <person name="Lipzen A."/>
            <person name="Mondo S."/>
            <person name="Riley R."/>
            <person name="Salamov A."/>
            <person name="Simmons B.A."/>
            <person name="Magnuson J.K."/>
            <person name="Henrissat B."/>
            <person name="Mortensen U.H."/>
            <person name="Larsen T.O."/>
            <person name="Devries R.P."/>
            <person name="Grigoriev I.V."/>
            <person name="Machida M."/>
            <person name="Baker S.E."/>
            <person name="Andersen M.R."/>
        </authorList>
    </citation>
    <scope>NUCLEOTIDE SEQUENCE [LARGE SCALE GENOMIC DNA]</scope>
    <source>
        <strain evidence="1 2">IBT 29228</strain>
    </source>
</reference>
<protein>
    <submittedName>
        <fullName evidence="1">Uncharacterized protein</fullName>
    </submittedName>
</protein>
<organism evidence="1 2">
    <name type="scientific">Aspergillus bertholletiae</name>
    <dbReference type="NCBI Taxonomy" id="1226010"/>
    <lineage>
        <taxon>Eukaryota</taxon>
        <taxon>Fungi</taxon>
        <taxon>Dikarya</taxon>
        <taxon>Ascomycota</taxon>
        <taxon>Pezizomycotina</taxon>
        <taxon>Eurotiomycetes</taxon>
        <taxon>Eurotiomycetidae</taxon>
        <taxon>Eurotiales</taxon>
        <taxon>Aspergillaceae</taxon>
        <taxon>Aspergillus</taxon>
        <taxon>Aspergillus subgen. Circumdati</taxon>
    </lineage>
</organism>
<dbReference type="Proteomes" id="UP000326198">
    <property type="component" value="Unassembled WGS sequence"/>
</dbReference>
<evidence type="ECO:0000313" key="1">
    <source>
        <dbReference type="EMBL" id="KAE8374480.1"/>
    </source>
</evidence>
<dbReference type="SUPFAM" id="SSF56973">
    <property type="entry name" value="Aerolisin/ETX pore-forming domain"/>
    <property type="match status" value="1"/>
</dbReference>
<dbReference type="PANTHER" id="PTHR39244:SF5">
    <property type="entry name" value="NATTERIN-3-LIKE"/>
    <property type="match status" value="1"/>
</dbReference>
<sequence length="173" mass="19377">MCRRTDIWFTVEFVTIQWDDTNARLGSQKVVSLWSESYDDGSSVTQTSEISQEETVEQTSEFTHLHGASIGVSVEAKVGLPLVGGGSVTASASANTELKWGTVQRFEKKYSIKTTVNWPPNSCMKMSIVVRKGTVDVPFKVTYRSVTTHQEIYMWGLWKGVMSSDQSRRLVKV</sequence>
<dbReference type="EMBL" id="ML736284">
    <property type="protein sequence ID" value="KAE8374480.1"/>
    <property type="molecule type" value="Genomic_DNA"/>
</dbReference>
<accession>A0A5N7B030</accession>
<dbReference type="InterPro" id="IPR053237">
    <property type="entry name" value="Natterin_C"/>
</dbReference>
<evidence type="ECO:0000313" key="2">
    <source>
        <dbReference type="Proteomes" id="UP000326198"/>
    </source>
</evidence>
<name>A0A5N7B030_9EURO</name>
<dbReference type="Pfam" id="PF03318">
    <property type="entry name" value="ETX_MTX2"/>
    <property type="match status" value="1"/>
</dbReference>
<dbReference type="OrthoDB" id="4948898at2759"/>
<dbReference type="PANTHER" id="PTHR39244">
    <property type="entry name" value="NATTERIN-4"/>
    <property type="match status" value="1"/>
</dbReference>
<proteinExistence type="predicted"/>